<dbReference type="InterPro" id="IPR011115">
    <property type="entry name" value="SecA_DEAD"/>
</dbReference>
<comment type="caution">
    <text evidence="7">The sequence shown here is derived from an EMBL/GenBank/DDBJ whole genome shotgun (WGS) entry which is preliminary data.</text>
</comment>
<dbReference type="Gene3D" id="3.40.50.300">
    <property type="entry name" value="P-loop containing nucleotide triphosphate hydrolases"/>
    <property type="match status" value="1"/>
</dbReference>
<dbReference type="InterPro" id="IPR011130">
    <property type="entry name" value="SecA_preprotein_X-link_dom"/>
</dbReference>
<dbReference type="RefSeq" id="WP_212017293.1">
    <property type="nucleotide sequence ID" value="NZ_JAAFYZ010000169.1"/>
</dbReference>
<dbReference type="SUPFAM" id="SSF81767">
    <property type="entry name" value="Pre-protein crosslinking domain of SecA"/>
    <property type="match status" value="1"/>
</dbReference>
<dbReference type="Proteomes" id="UP000730482">
    <property type="component" value="Unassembled WGS sequence"/>
</dbReference>
<dbReference type="InterPro" id="IPR000185">
    <property type="entry name" value="SecA"/>
</dbReference>
<keyword evidence="4" id="KW-0813">Transport</keyword>
<comment type="similarity">
    <text evidence="2">Belongs to the SecA family.</text>
</comment>
<evidence type="ECO:0000259" key="6">
    <source>
        <dbReference type="PROSITE" id="PS51196"/>
    </source>
</evidence>
<keyword evidence="5" id="KW-0811">Translocation</keyword>
<dbReference type="InterPro" id="IPR027417">
    <property type="entry name" value="P-loop_NTPase"/>
</dbReference>
<evidence type="ECO:0000313" key="7">
    <source>
        <dbReference type="EMBL" id="MBS2552064.1"/>
    </source>
</evidence>
<dbReference type="InterPro" id="IPR036670">
    <property type="entry name" value="SecA_X-link_sf"/>
</dbReference>
<organism evidence="7 8">
    <name type="scientific">Catenulispora pinistramenti</name>
    <dbReference type="NCBI Taxonomy" id="2705254"/>
    <lineage>
        <taxon>Bacteria</taxon>
        <taxon>Bacillati</taxon>
        <taxon>Actinomycetota</taxon>
        <taxon>Actinomycetes</taxon>
        <taxon>Catenulisporales</taxon>
        <taxon>Catenulisporaceae</taxon>
        <taxon>Catenulispora</taxon>
    </lineage>
</organism>
<dbReference type="InterPro" id="IPR036266">
    <property type="entry name" value="SecA_Wing/Scaffold_sf"/>
</dbReference>
<dbReference type="PANTHER" id="PTHR30612">
    <property type="entry name" value="SECA INNER MEMBRANE COMPONENT OF SEC PROTEIN SECRETION SYSTEM"/>
    <property type="match status" value="1"/>
</dbReference>
<dbReference type="Pfam" id="PF01043">
    <property type="entry name" value="SecA_PP_bind"/>
    <property type="match status" value="1"/>
</dbReference>
<dbReference type="InterPro" id="IPR014018">
    <property type="entry name" value="SecA_motor_DEAD"/>
</dbReference>
<dbReference type="InterPro" id="IPR011116">
    <property type="entry name" value="SecA_Wing/Scaffold"/>
</dbReference>
<dbReference type="Pfam" id="PF07517">
    <property type="entry name" value="SecA_DEAD"/>
    <property type="match status" value="1"/>
</dbReference>
<gene>
    <name evidence="7" type="ORF">KGQ19_34890</name>
</gene>
<evidence type="ECO:0000256" key="1">
    <source>
        <dbReference type="ARBA" id="ARBA00004170"/>
    </source>
</evidence>
<proteinExistence type="inferred from homology"/>
<dbReference type="SUPFAM" id="SSF81886">
    <property type="entry name" value="Helical scaffold and wing domains of SecA"/>
    <property type="match status" value="1"/>
</dbReference>
<keyword evidence="3" id="KW-0472">Membrane</keyword>
<evidence type="ECO:0000256" key="5">
    <source>
        <dbReference type="ARBA" id="ARBA00023010"/>
    </source>
</evidence>
<evidence type="ECO:0000313" key="8">
    <source>
        <dbReference type="Proteomes" id="UP000730482"/>
    </source>
</evidence>
<reference evidence="7 8" key="1">
    <citation type="submission" date="2020-02" db="EMBL/GenBank/DDBJ databases">
        <title>Acidophilic actinobacteria isolated from forest soil.</title>
        <authorList>
            <person name="Golinska P."/>
        </authorList>
    </citation>
    <scope>NUCLEOTIDE SEQUENCE [LARGE SCALE GENOMIC DNA]</scope>
    <source>
        <strain evidence="7 8">NL8</strain>
    </source>
</reference>
<keyword evidence="4" id="KW-0653">Protein transport</keyword>
<dbReference type="PROSITE" id="PS51196">
    <property type="entry name" value="SECA_MOTOR_DEAD"/>
    <property type="match status" value="1"/>
</dbReference>
<dbReference type="PANTHER" id="PTHR30612:SF0">
    <property type="entry name" value="CHLOROPLAST PROTEIN-TRANSPORTING ATPASE"/>
    <property type="match status" value="1"/>
</dbReference>
<evidence type="ECO:0000256" key="4">
    <source>
        <dbReference type="ARBA" id="ARBA00022927"/>
    </source>
</evidence>
<dbReference type="Gene3D" id="3.90.1440.10">
    <property type="entry name" value="SecA, preprotein cross-linking domain"/>
    <property type="match status" value="1"/>
</dbReference>
<dbReference type="SMART" id="SM00958">
    <property type="entry name" value="SecA_PP_bind"/>
    <property type="match status" value="1"/>
</dbReference>
<evidence type="ECO:0000256" key="3">
    <source>
        <dbReference type="ARBA" id="ARBA00022475"/>
    </source>
</evidence>
<keyword evidence="8" id="KW-1185">Reference proteome</keyword>
<dbReference type="Gene3D" id="1.10.3060.10">
    <property type="entry name" value="Helical scaffold and wing domains of SecA"/>
    <property type="match status" value="1"/>
</dbReference>
<sequence>MSQGSEMLYQSALARVPWARRMSDADLLTVTEELHHRLLTDEDRGAVLADVFAVGLESVGRGLGEPISETVPALAAILWHGGVVRRGVEVEDRDANGAMAVALYAHAVSGGAEGGVHLILGSETEAGWAANYLAVVLRPLGVEVGHLSELATAQDRRRGFGAAVVCGSYGAFCLDFLKTEQVGGPSDHSPRARRFAIVSDANEILIGKSDAEVALLHRDEEVDERRFQAMAEFAAALSRSEHFYVSPIAGLDRSDVILTAVGKQRLAEHWSIGDESDPKAVVLESDLIEALRAKYCYTEGADYSVVDGKVVLQEGVGIQADHAFTGGRRQAIEAAKTLAITPLEVPLATIDVPAYLRLYNSLSGLAAGQPAPASVFDELYGLAVIGDEPRSDLSEREKTYLRVDRWRRAVSGFRQEIDALRAATLATPQFLPMMRSMVEAAVRTEAAAAENNIRVLIPAMSRLYPIHLGVADFETGVDAIVPDAMGAFDRRAQAVGEDMLDTAARIIARRFIDELWSAYLTLQNAIFNACWAADDCNEYRNRTAEQFRRTMEQIRRETTRHLFRVDVASVLASE</sequence>
<name>A0ABS5L1C6_9ACTN</name>
<keyword evidence="3" id="KW-1003">Cell membrane</keyword>
<accession>A0ABS5L1C6</accession>
<evidence type="ECO:0000256" key="2">
    <source>
        <dbReference type="ARBA" id="ARBA00007650"/>
    </source>
</evidence>
<dbReference type="SMART" id="SM00957">
    <property type="entry name" value="SecA_DEAD"/>
    <property type="match status" value="1"/>
</dbReference>
<dbReference type="EMBL" id="JAAFYZ010000169">
    <property type="protein sequence ID" value="MBS2552064.1"/>
    <property type="molecule type" value="Genomic_DNA"/>
</dbReference>
<dbReference type="Pfam" id="PF07516">
    <property type="entry name" value="SecA_SW"/>
    <property type="match status" value="1"/>
</dbReference>
<feature type="domain" description="SecA family profile" evidence="6">
    <location>
        <begin position="1"/>
        <end position="574"/>
    </location>
</feature>
<protein>
    <recommendedName>
        <fullName evidence="6">SecA family profile domain-containing protein</fullName>
    </recommendedName>
</protein>
<comment type="subcellular location">
    <subcellularLocation>
        <location evidence="1">Membrane</location>
        <topology evidence="1">Peripheral membrane protein</topology>
    </subcellularLocation>
</comment>